<dbReference type="GO" id="GO:0046654">
    <property type="term" value="P:tetrahydrofolate biosynthetic process"/>
    <property type="evidence" value="ECO:0007669"/>
    <property type="project" value="UniProtKB-UniPathway"/>
</dbReference>
<keyword evidence="5" id="KW-0521">NADP</keyword>
<keyword evidence="4" id="KW-0554">One-carbon metabolism</keyword>
<dbReference type="GO" id="GO:0005829">
    <property type="term" value="C:cytosol"/>
    <property type="evidence" value="ECO:0007669"/>
    <property type="project" value="TreeGrafter"/>
</dbReference>
<dbReference type="PRINTS" id="PR00070">
    <property type="entry name" value="DHFR"/>
</dbReference>
<dbReference type="InterPro" id="IPR001796">
    <property type="entry name" value="DHFR_dom"/>
</dbReference>
<dbReference type="EMBL" id="LN794217">
    <property type="protein sequence ID" value="CEO16745.1"/>
    <property type="molecule type" value="Genomic_DNA"/>
</dbReference>
<proteinExistence type="inferred from homology"/>
<gene>
    <name evidence="9" type="primary">dhfR</name>
    <name evidence="9" type="ORF">RMONA_01680</name>
</gene>
<dbReference type="CDD" id="cd00209">
    <property type="entry name" value="DHFR"/>
    <property type="match status" value="1"/>
</dbReference>
<dbReference type="GO" id="GO:0050661">
    <property type="term" value="F:NADP binding"/>
    <property type="evidence" value="ECO:0007669"/>
    <property type="project" value="InterPro"/>
</dbReference>
<organism evidence="9 10">
    <name type="scientific">Rickettsia monacensis</name>
    <dbReference type="NCBI Taxonomy" id="109232"/>
    <lineage>
        <taxon>Bacteria</taxon>
        <taxon>Pseudomonadati</taxon>
        <taxon>Pseudomonadota</taxon>
        <taxon>Alphaproteobacteria</taxon>
        <taxon>Rickettsiales</taxon>
        <taxon>Rickettsiaceae</taxon>
        <taxon>Rickettsieae</taxon>
        <taxon>Rickettsia</taxon>
        <taxon>spotted fever group</taxon>
    </lineage>
</organism>
<evidence type="ECO:0000256" key="2">
    <source>
        <dbReference type="ARBA" id="ARBA00009539"/>
    </source>
</evidence>
<evidence type="ECO:0000256" key="7">
    <source>
        <dbReference type="ARBA" id="ARBA00025067"/>
    </source>
</evidence>
<dbReference type="Gene3D" id="3.40.430.10">
    <property type="entry name" value="Dihydrofolate Reductase, subunit A"/>
    <property type="match status" value="1"/>
</dbReference>
<dbReference type="UniPathway" id="UPA00077">
    <property type="reaction ID" value="UER00158"/>
</dbReference>
<dbReference type="Proteomes" id="UP000018149">
    <property type="component" value="Chromosome I"/>
</dbReference>
<accession>A0A0B7J1F8</accession>
<reference evidence="10" key="2">
    <citation type="submission" date="2015-01" db="EMBL/GenBank/DDBJ databases">
        <authorList>
            <person name="Felsheim R."/>
        </authorList>
    </citation>
    <scope>NUCLEOTIDE SEQUENCE [LARGE SCALE GENOMIC DNA]</scope>
    <source>
        <strain evidence="10">IrR/Munich</strain>
    </source>
</reference>
<comment type="pathway">
    <text evidence="1">Cofactor biosynthesis; tetrahydrofolate biosynthesis; 5,6,7,8-tetrahydrofolate from 7,8-dihydrofolate: step 1/1.</text>
</comment>
<dbReference type="GO" id="GO:0046655">
    <property type="term" value="P:folic acid metabolic process"/>
    <property type="evidence" value="ECO:0007669"/>
    <property type="project" value="TreeGrafter"/>
</dbReference>
<sequence length="213" mass="24841">MKNRKIIGIMACDPQGVIGNKGQIPWSYSKEFEYFYQTVKNNIIVMGRKTFDSIPAKILKNCICIVFSRNTPLQSYNNRHLSKPTYREEFKGYTERSTAAYIDNRTDASTGLTSKLTLEAKFGKMSIIFFIKSLDDFWQIIKPFTDKKIFMVGGTEIATLFLEQNLIDEFLLTKINKNYNGDTFFPLNLLAEWHSVIIDKTNNYQIYKFTKRR</sequence>
<evidence type="ECO:0000256" key="5">
    <source>
        <dbReference type="ARBA" id="ARBA00022857"/>
    </source>
</evidence>
<dbReference type="PANTHER" id="PTHR48069">
    <property type="entry name" value="DIHYDROFOLATE REDUCTASE"/>
    <property type="match status" value="1"/>
</dbReference>
<dbReference type="STRING" id="109232.RMONA_01680"/>
<dbReference type="SUPFAM" id="SSF53597">
    <property type="entry name" value="Dihydrofolate reductase-like"/>
    <property type="match status" value="1"/>
</dbReference>
<dbReference type="PANTHER" id="PTHR48069:SF3">
    <property type="entry name" value="DIHYDROFOLATE REDUCTASE"/>
    <property type="match status" value="1"/>
</dbReference>
<dbReference type="AlphaFoldDB" id="A0A0B7J1F8"/>
<dbReference type="InterPro" id="IPR024072">
    <property type="entry name" value="DHFR-like_dom_sf"/>
</dbReference>
<reference evidence="9 10" key="1">
    <citation type="submission" date="2015-01" db="EMBL/GenBank/DDBJ databases">
        <title>Draft genome sequence of Rickettsia monacensis strain IrR/Munich.</title>
        <authorList>
            <person name="Felsheim R.F."/>
            <person name="Johnson S.L."/>
            <person name="Kurtti T.J."/>
            <person name="Munderloh U.G."/>
        </authorList>
    </citation>
    <scope>NUCLEOTIDE SEQUENCE [LARGE SCALE GENOMIC DNA]</scope>
    <source>
        <strain evidence="9 10">IrR/Munich</strain>
    </source>
</reference>
<keyword evidence="6 9" id="KW-0560">Oxidoreductase</keyword>
<dbReference type="GO" id="GO:0006730">
    <property type="term" value="P:one-carbon metabolic process"/>
    <property type="evidence" value="ECO:0007669"/>
    <property type="project" value="UniProtKB-KW"/>
</dbReference>
<evidence type="ECO:0000259" key="8">
    <source>
        <dbReference type="PROSITE" id="PS51330"/>
    </source>
</evidence>
<evidence type="ECO:0000256" key="1">
    <source>
        <dbReference type="ARBA" id="ARBA00004903"/>
    </source>
</evidence>
<dbReference type="HOGENOM" id="CLU_043966_5_2_5"/>
<dbReference type="InterPro" id="IPR012259">
    <property type="entry name" value="DHFR"/>
</dbReference>
<dbReference type="PROSITE" id="PS51330">
    <property type="entry name" value="DHFR_2"/>
    <property type="match status" value="1"/>
</dbReference>
<evidence type="ECO:0000256" key="6">
    <source>
        <dbReference type="ARBA" id="ARBA00023002"/>
    </source>
</evidence>
<protein>
    <recommendedName>
        <fullName evidence="3">dihydrofolate reductase</fullName>
        <ecNumber evidence="3">1.5.1.3</ecNumber>
    </recommendedName>
</protein>
<dbReference type="GO" id="GO:0004146">
    <property type="term" value="F:dihydrofolate reductase activity"/>
    <property type="evidence" value="ECO:0007669"/>
    <property type="project" value="UniProtKB-EC"/>
</dbReference>
<dbReference type="EC" id="1.5.1.3" evidence="3"/>
<dbReference type="NCBIfam" id="TIGR01045">
    <property type="entry name" value="RPE1"/>
    <property type="match status" value="1"/>
</dbReference>
<keyword evidence="10" id="KW-1185">Reference proteome</keyword>
<evidence type="ECO:0000313" key="10">
    <source>
        <dbReference type="Proteomes" id="UP000018149"/>
    </source>
</evidence>
<dbReference type="InterPro" id="IPR005728">
    <property type="entry name" value="RPE1"/>
</dbReference>
<evidence type="ECO:0000313" key="9">
    <source>
        <dbReference type="EMBL" id="CEO16745.1"/>
    </source>
</evidence>
<evidence type="ECO:0000256" key="3">
    <source>
        <dbReference type="ARBA" id="ARBA00012856"/>
    </source>
</evidence>
<dbReference type="Pfam" id="PF00186">
    <property type="entry name" value="DHFR_1"/>
    <property type="match status" value="2"/>
</dbReference>
<feature type="domain" description="DHFR" evidence="8">
    <location>
        <begin position="5"/>
        <end position="213"/>
    </location>
</feature>
<dbReference type="KEGG" id="rmc:RMONA_01680"/>
<dbReference type="GO" id="GO:0046452">
    <property type="term" value="P:dihydrofolate metabolic process"/>
    <property type="evidence" value="ECO:0007669"/>
    <property type="project" value="TreeGrafter"/>
</dbReference>
<evidence type="ECO:0000256" key="4">
    <source>
        <dbReference type="ARBA" id="ARBA00022563"/>
    </source>
</evidence>
<dbReference type="RefSeq" id="WP_023507309.1">
    <property type="nucleotide sequence ID" value="NZ_LN794217.1"/>
</dbReference>
<comment type="similarity">
    <text evidence="2">Belongs to the dihydrofolate reductase family.</text>
</comment>
<comment type="function">
    <text evidence="7">Key enzyme in folate metabolism. Catalyzes an essential reaction for de novo glycine and purine synthesis, and for DNA precursor synthesis.</text>
</comment>
<name>A0A0B7J1F8_9RICK</name>